<dbReference type="AlphaFoldDB" id="A0A7S7NMY0"/>
<dbReference type="InterPro" id="IPR036942">
    <property type="entry name" value="Beta-barrel_TonB_sf"/>
</dbReference>
<dbReference type="Pfam" id="PF13620">
    <property type="entry name" value="CarboxypepD_reg"/>
    <property type="match status" value="1"/>
</dbReference>
<keyword evidence="11" id="KW-1185">Reference proteome</keyword>
<dbReference type="SUPFAM" id="SSF56935">
    <property type="entry name" value="Porins"/>
    <property type="match status" value="1"/>
</dbReference>
<dbReference type="PANTHER" id="PTHR30069">
    <property type="entry name" value="TONB-DEPENDENT OUTER MEMBRANE RECEPTOR"/>
    <property type="match status" value="1"/>
</dbReference>
<dbReference type="Gene3D" id="2.40.170.20">
    <property type="entry name" value="TonB-dependent receptor, beta-barrel domain"/>
    <property type="match status" value="1"/>
</dbReference>
<feature type="chain" id="PRO_5032976825" evidence="8">
    <location>
        <begin position="22"/>
        <end position="1236"/>
    </location>
</feature>
<keyword evidence="4" id="KW-0812">Transmembrane</keyword>
<dbReference type="GO" id="GO:0009279">
    <property type="term" value="C:cell outer membrane"/>
    <property type="evidence" value="ECO:0007669"/>
    <property type="project" value="UniProtKB-SubCell"/>
</dbReference>
<name>A0A7S7NMY0_PALFE</name>
<feature type="domain" description="TonB-dependent transporter Oar-like beta-barrel" evidence="9">
    <location>
        <begin position="241"/>
        <end position="1229"/>
    </location>
</feature>
<dbReference type="InterPro" id="IPR039426">
    <property type="entry name" value="TonB-dep_rcpt-like"/>
</dbReference>
<dbReference type="SUPFAM" id="SSF49464">
    <property type="entry name" value="Carboxypeptidase regulatory domain-like"/>
    <property type="match status" value="1"/>
</dbReference>
<comment type="subcellular location">
    <subcellularLocation>
        <location evidence="1">Cell outer membrane</location>
        <topology evidence="1">Multi-pass membrane protein</topology>
    </subcellularLocation>
</comment>
<reference evidence="10 11" key="1">
    <citation type="submission" date="2020-10" db="EMBL/GenBank/DDBJ databases">
        <title>Complete genome sequence of Paludibaculum fermentans P105T, a facultatively anaerobic acidobacterium capable of dissimilatory Fe(III) reduction.</title>
        <authorList>
            <person name="Dedysh S.N."/>
            <person name="Beletsky A.V."/>
            <person name="Kulichevskaya I.S."/>
            <person name="Mardanov A.V."/>
            <person name="Ravin N.V."/>
        </authorList>
    </citation>
    <scope>NUCLEOTIDE SEQUENCE [LARGE SCALE GENOMIC DNA]</scope>
    <source>
        <strain evidence="10 11">P105</strain>
    </source>
</reference>
<dbReference type="InterPro" id="IPR008969">
    <property type="entry name" value="CarboxyPept-like_regulatory"/>
</dbReference>
<keyword evidence="5" id="KW-0472">Membrane</keyword>
<feature type="region of interest" description="Disordered" evidence="7">
    <location>
        <begin position="274"/>
        <end position="296"/>
    </location>
</feature>
<dbReference type="Gene3D" id="2.60.40.1120">
    <property type="entry name" value="Carboxypeptidase-like, regulatory domain"/>
    <property type="match status" value="1"/>
</dbReference>
<dbReference type="GO" id="GO:0015344">
    <property type="term" value="F:siderophore uptake transmembrane transporter activity"/>
    <property type="evidence" value="ECO:0007669"/>
    <property type="project" value="TreeGrafter"/>
</dbReference>
<keyword evidence="2" id="KW-0813">Transport</keyword>
<sequence length="1236" mass="136864">MSFKLLAAASVLALCSLSLQAQEARGAITGRISDPQGGIIPSAVVTVTNTQTNESRRVVTNETGYYEANFLEPSTYSVKVESNGFKRLNRTGITVNVSARLEINLTLEVGAVAETVEVTADAPLLETTSASGGRVLDQQQLINLPFSDLNPFALSALAPGMQWTGQPEYRRPFDNGGTSSFNTMGGVGQNEYTMDGMSVTGTGRRVGFTPPADAVGEFKLETSNFDASQGFTSGAAINVSSKSGTNSLHGAVFDQHWQQRWNATPFFTREPFDAGVRTGTIDPSKRQKQATGRSNNYGVSASGPVFLPKIFNGKDKVFWTLTWNGIRQSKAETTSEVNRTVPSEAMKQGDFSYFLGIPNGANRFTIYDPRSAQLQGNTVVRSPFPGNKGVPILNPAYAYYSKLYPNPNNIPGLVTAELTNNYLATAMPKDEKFNSIVNRYDWAVSQNHRVNFRWQWNDRLADEYDWTYETARGLHSNGLTRINRGGNVGYLWTINSTNILDTNFGISRFEEGSRNTTRTKITAAQVGLPAYIDQRAGSNTQLPRLDFDTISDVGGGYPAITDKSNTLEFRATMTTIRGNHSFKYGWQERRNLYASSGPGSSTGYFDFRSNGWTKATNVDNVSVNHARDWAAFMMGLPSGMSIDTNDSAYWRTPRRALFFQDDWRLSNKLRISLGLRYEREGGTSERFNRGISAAYVDGPSAITSAVEAAYAAAPIAGLPASQFSANGYTPYLGTGGYDTATKGVHNFLPKAGIVYSLNNKTVIRAGWGVYADTLNVSNDRPYTDGFNQATSTPISNDAGLTFCCGVGTIDGLATGRTPMNDPFPVRPASGNTRFDEPFRSTLAGLARFNQDTNTLPWDYKPALQHRWRFGFQREVFHNLMVDVSYNGGYATQPIQRRLNYLPSEYWTKGMVRDQANDNALNANVANPWAVKNLGAVQSSNPDLYRWMSGNSFFTSSVIGRNRLLRDGGQYGILRGMNLPGQSLRTGYTKYHDLELMVERRFTKGFQTSFMYTYATSKVRDWYANEYDLLPTERPNNNVLPHRIAWTGVYEMPFGKGRSFVKNGPLAYLIGNWNVSGVLQIQSGPATGDWGNRFFYGDQNQLESLFKHDEVHSKDYLQWFDKSLAWTTSTSAPPSGFVGFEGRSSAQPGSYHERVFPIRLDAIRADGIFNIDAKVERVFPIKPERGMSARLSVDLLNATNHSNFSGPNLDPTSSNFGRVTSQRGLSRVIQFNLRFQF</sequence>
<evidence type="ECO:0000313" key="10">
    <source>
        <dbReference type="EMBL" id="QOY86555.1"/>
    </source>
</evidence>
<dbReference type="Pfam" id="PF25183">
    <property type="entry name" value="OMP_b-brl_4"/>
    <property type="match status" value="1"/>
</dbReference>
<keyword evidence="8" id="KW-0732">Signal</keyword>
<keyword evidence="6" id="KW-0998">Cell outer membrane</keyword>
<dbReference type="Proteomes" id="UP000593892">
    <property type="component" value="Chromosome"/>
</dbReference>
<protein>
    <submittedName>
        <fullName evidence="10">TonB-dependent receptor</fullName>
    </submittedName>
</protein>
<evidence type="ECO:0000256" key="1">
    <source>
        <dbReference type="ARBA" id="ARBA00004571"/>
    </source>
</evidence>
<dbReference type="KEGG" id="pfer:IRI77_27700"/>
<evidence type="ECO:0000256" key="7">
    <source>
        <dbReference type="SAM" id="MobiDB-lite"/>
    </source>
</evidence>
<proteinExistence type="predicted"/>
<keyword evidence="3" id="KW-1134">Transmembrane beta strand</keyword>
<evidence type="ECO:0000256" key="3">
    <source>
        <dbReference type="ARBA" id="ARBA00022452"/>
    </source>
</evidence>
<dbReference type="EMBL" id="CP063849">
    <property type="protein sequence ID" value="QOY86555.1"/>
    <property type="molecule type" value="Genomic_DNA"/>
</dbReference>
<accession>A0A7S7NMY0</accession>
<evidence type="ECO:0000256" key="4">
    <source>
        <dbReference type="ARBA" id="ARBA00022692"/>
    </source>
</evidence>
<gene>
    <name evidence="10" type="ORF">IRI77_27700</name>
</gene>
<dbReference type="GO" id="GO:0044718">
    <property type="term" value="P:siderophore transmembrane transport"/>
    <property type="evidence" value="ECO:0007669"/>
    <property type="project" value="TreeGrafter"/>
</dbReference>
<evidence type="ECO:0000256" key="6">
    <source>
        <dbReference type="ARBA" id="ARBA00023237"/>
    </source>
</evidence>
<evidence type="ECO:0000313" key="11">
    <source>
        <dbReference type="Proteomes" id="UP000593892"/>
    </source>
</evidence>
<dbReference type="RefSeq" id="WP_194448224.1">
    <property type="nucleotide sequence ID" value="NZ_CP063849.1"/>
</dbReference>
<evidence type="ECO:0000256" key="8">
    <source>
        <dbReference type="SAM" id="SignalP"/>
    </source>
</evidence>
<evidence type="ECO:0000256" key="2">
    <source>
        <dbReference type="ARBA" id="ARBA00022448"/>
    </source>
</evidence>
<feature type="signal peptide" evidence="8">
    <location>
        <begin position="1"/>
        <end position="21"/>
    </location>
</feature>
<dbReference type="InterPro" id="IPR057601">
    <property type="entry name" value="Oar-like_b-barrel"/>
</dbReference>
<evidence type="ECO:0000256" key="5">
    <source>
        <dbReference type="ARBA" id="ARBA00023136"/>
    </source>
</evidence>
<dbReference type="PANTHER" id="PTHR30069:SF46">
    <property type="entry name" value="OAR PROTEIN"/>
    <property type="match status" value="1"/>
</dbReference>
<evidence type="ECO:0000259" key="9">
    <source>
        <dbReference type="Pfam" id="PF25183"/>
    </source>
</evidence>
<organism evidence="10 11">
    <name type="scientific">Paludibaculum fermentans</name>
    <dbReference type="NCBI Taxonomy" id="1473598"/>
    <lineage>
        <taxon>Bacteria</taxon>
        <taxon>Pseudomonadati</taxon>
        <taxon>Acidobacteriota</taxon>
        <taxon>Terriglobia</taxon>
        <taxon>Bryobacterales</taxon>
        <taxon>Bryobacteraceae</taxon>
        <taxon>Paludibaculum</taxon>
    </lineage>
</organism>
<keyword evidence="10" id="KW-0675">Receptor</keyword>